<evidence type="ECO:0000313" key="7">
    <source>
        <dbReference type="EMBL" id="NMH16976.1"/>
    </source>
</evidence>
<dbReference type="PANTHER" id="PTHR47737">
    <property type="entry name" value="GLYCINE BETAINE/PROLINE BETAINE TRANSPORT SYSTEM PERMEASE PROTEIN PROW"/>
    <property type="match status" value="1"/>
</dbReference>
<keyword evidence="4" id="KW-0472">Membrane</keyword>
<keyword evidence="2" id="KW-0813">Transport</keyword>
<dbReference type="CDD" id="cd13639">
    <property type="entry name" value="PBP2_OpuAC_like"/>
    <property type="match status" value="1"/>
</dbReference>
<dbReference type="Gene3D" id="3.40.190.100">
    <property type="entry name" value="Glycine betaine-binding periplasmic protein, domain 2"/>
    <property type="match status" value="1"/>
</dbReference>
<protein>
    <submittedName>
        <fullName evidence="7">Glycine/betaine ABC transporter substrate-binding protein</fullName>
    </submittedName>
</protein>
<evidence type="ECO:0000256" key="5">
    <source>
        <dbReference type="SAM" id="SignalP"/>
    </source>
</evidence>
<proteinExistence type="predicted"/>
<dbReference type="RefSeq" id="WP_169116101.1">
    <property type="nucleotide sequence ID" value="NZ_JAAAUB010000010.1"/>
</dbReference>
<dbReference type="Proteomes" id="UP000669605">
    <property type="component" value="Unassembled WGS sequence"/>
</dbReference>
<dbReference type="Pfam" id="PF04069">
    <property type="entry name" value="OpuAC"/>
    <property type="match status" value="1"/>
</dbReference>
<name>A0ABX1QNH8_9PROT</name>
<keyword evidence="5" id="KW-0732">Signal</keyword>
<gene>
    <name evidence="7" type="ORF">GV368_07685</name>
</gene>
<dbReference type="Gene3D" id="3.40.190.10">
    <property type="entry name" value="Periplasmic binding protein-like II"/>
    <property type="match status" value="1"/>
</dbReference>
<comment type="caution">
    <text evidence="7">The sequence shown here is derived from an EMBL/GenBank/DDBJ whole genome shotgun (WGS) entry which is preliminary data.</text>
</comment>
<organism evidence="7 8">
    <name type="scientific">Tepidiphilus baoligensis</name>
    <dbReference type="NCBI Taxonomy" id="2698687"/>
    <lineage>
        <taxon>Bacteria</taxon>
        <taxon>Pseudomonadati</taxon>
        <taxon>Pseudomonadota</taxon>
        <taxon>Hydrogenophilia</taxon>
        <taxon>Hydrogenophilales</taxon>
        <taxon>Hydrogenophilaceae</taxon>
        <taxon>Tepidiphilus</taxon>
    </lineage>
</organism>
<feature type="domain" description="ABC-type glycine betaine transport system substrate-binding" evidence="6">
    <location>
        <begin position="28"/>
        <end position="272"/>
    </location>
</feature>
<evidence type="ECO:0000256" key="1">
    <source>
        <dbReference type="ARBA" id="ARBA00004236"/>
    </source>
</evidence>
<feature type="chain" id="PRO_5045146282" evidence="5">
    <location>
        <begin position="25"/>
        <end position="290"/>
    </location>
</feature>
<evidence type="ECO:0000259" key="6">
    <source>
        <dbReference type="Pfam" id="PF04069"/>
    </source>
</evidence>
<evidence type="ECO:0000256" key="4">
    <source>
        <dbReference type="ARBA" id="ARBA00023136"/>
    </source>
</evidence>
<comment type="subcellular location">
    <subcellularLocation>
        <location evidence="1">Cell membrane</location>
    </subcellularLocation>
</comment>
<evidence type="ECO:0000256" key="3">
    <source>
        <dbReference type="ARBA" id="ARBA00022475"/>
    </source>
</evidence>
<accession>A0ABX1QNH8</accession>
<keyword evidence="3" id="KW-1003">Cell membrane</keyword>
<sequence>MKRRHFLFLSSAAALSSFVPRAFAQSATVRITYVKSWPDSNLNTNIATQILREHLGQSVELINTDAGPMWAAVATGRADATLTAWLPNTHQVYWERYKDQVINLGPITEGTWLGLAVPDYVPIDSIEDLDAHADRFGRRIVGIEAGAGIMINTQQAIEAYGIKNLRLINSSTPAMQAELARAVARKQWIVVTAWTPLGIWARFPLKQLADPKNIYGEQGHIDAVIHPSLQERSPETVEFLRRYKMPLEELQRMMLALDEGQALEMVTQEWLDRNRATVEQWVVETKAAVG</sequence>
<evidence type="ECO:0000256" key="2">
    <source>
        <dbReference type="ARBA" id="ARBA00022448"/>
    </source>
</evidence>
<dbReference type="InterPro" id="IPR007210">
    <property type="entry name" value="ABC_Gly_betaine_transp_sub-bd"/>
</dbReference>
<dbReference type="PANTHER" id="PTHR47737:SF1">
    <property type="entry name" value="GLYCINE BETAINE_PROLINE BETAINE TRANSPORT SYSTEM PERMEASE PROTEIN PROW"/>
    <property type="match status" value="1"/>
</dbReference>
<dbReference type="EMBL" id="JAAAUB010000010">
    <property type="protein sequence ID" value="NMH16976.1"/>
    <property type="molecule type" value="Genomic_DNA"/>
</dbReference>
<dbReference type="SUPFAM" id="SSF53850">
    <property type="entry name" value="Periplasmic binding protein-like II"/>
    <property type="match status" value="1"/>
</dbReference>
<feature type="signal peptide" evidence="5">
    <location>
        <begin position="1"/>
        <end position="24"/>
    </location>
</feature>
<reference evidence="7 8" key="1">
    <citation type="journal article" date="2020" name="Curr. Microbiol.">
        <title>Tepidiphilus baoligensis sp. nov., a Novel Bacterium of the Family Hydrogenophilaceae Isolated from an Oil Reservoir.</title>
        <authorList>
            <person name="Zhang X."/>
            <person name="Wang G."/>
            <person name="Ma X."/>
            <person name="Yu J."/>
            <person name="You J."/>
            <person name="Xue Y."/>
            <person name="Ma Y."/>
        </authorList>
    </citation>
    <scope>NUCLEOTIDE SEQUENCE [LARGE SCALE GENOMIC DNA]</scope>
    <source>
        <strain evidence="7 8">B18-69</strain>
    </source>
</reference>
<evidence type="ECO:0000313" key="8">
    <source>
        <dbReference type="Proteomes" id="UP000669605"/>
    </source>
</evidence>
<keyword evidence="8" id="KW-1185">Reference proteome</keyword>